<accession>A0A645DBJ2</accession>
<keyword evidence="4 7" id="KW-0808">Transferase</keyword>
<dbReference type="EMBL" id="VSSQ01034561">
    <property type="protein sequence ID" value="MPM86555.1"/>
    <property type="molecule type" value="Genomic_DNA"/>
</dbReference>
<evidence type="ECO:0000313" key="7">
    <source>
        <dbReference type="EMBL" id="MPM86555.1"/>
    </source>
</evidence>
<dbReference type="GO" id="GO:0000155">
    <property type="term" value="F:phosphorelay sensor kinase activity"/>
    <property type="evidence" value="ECO:0007669"/>
    <property type="project" value="TreeGrafter"/>
</dbReference>
<evidence type="ECO:0000256" key="1">
    <source>
        <dbReference type="ARBA" id="ARBA00000085"/>
    </source>
</evidence>
<dbReference type="AlphaFoldDB" id="A0A645DBJ2"/>
<dbReference type="FunFam" id="3.30.565.10:FF:000006">
    <property type="entry name" value="Sensor histidine kinase WalK"/>
    <property type="match status" value="1"/>
</dbReference>
<sequence>MSVVNYAKHKKINIVFDTEIEEKIIKCDEDMMERAMLNLLSNAIKFTKQNGNVLVNMYADEKWIHIIVKDDGMGIPIEMQGTIFERFVQNDKSLTRLNEGSGIGLSIVQSAVKLNEGEIYLDSDGKNGTEFEILLPNKKLEGEDLDDRIYKVDVSNIELELSDIYELYI</sequence>
<evidence type="ECO:0000256" key="5">
    <source>
        <dbReference type="ARBA" id="ARBA00022777"/>
    </source>
</evidence>
<evidence type="ECO:0000259" key="6">
    <source>
        <dbReference type="PROSITE" id="PS50109"/>
    </source>
</evidence>
<evidence type="ECO:0000256" key="4">
    <source>
        <dbReference type="ARBA" id="ARBA00022679"/>
    </source>
</evidence>
<keyword evidence="3" id="KW-0597">Phosphoprotein</keyword>
<proteinExistence type="predicted"/>
<protein>
    <recommendedName>
        <fullName evidence="2">histidine kinase</fullName>
        <ecNumber evidence="2">2.7.13.3</ecNumber>
    </recommendedName>
</protein>
<dbReference type="InterPro" id="IPR003594">
    <property type="entry name" value="HATPase_dom"/>
</dbReference>
<dbReference type="InterPro" id="IPR036890">
    <property type="entry name" value="HATPase_C_sf"/>
</dbReference>
<dbReference type="PROSITE" id="PS50109">
    <property type="entry name" value="HIS_KIN"/>
    <property type="match status" value="1"/>
</dbReference>
<dbReference type="PRINTS" id="PR00344">
    <property type="entry name" value="BCTRLSENSOR"/>
</dbReference>
<dbReference type="EC" id="2.7.13.3" evidence="2"/>
<dbReference type="InterPro" id="IPR005467">
    <property type="entry name" value="His_kinase_dom"/>
</dbReference>
<feature type="domain" description="Histidine kinase" evidence="6">
    <location>
        <begin position="1"/>
        <end position="139"/>
    </location>
</feature>
<evidence type="ECO:0000256" key="2">
    <source>
        <dbReference type="ARBA" id="ARBA00012438"/>
    </source>
</evidence>
<dbReference type="Pfam" id="PF02518">
    <property type="entry name" value="HATPase_c"/>
    <property type="match status" value="1"/>
</dbReference>
<organism evidence="7">
    <name type="scientific">bioreactor metagenome</name>
    <dbReference type="NCBI Taxonomy" id="1076179"/>
    <lineage>
        <taxon>unclassified sequences</taxon>
        <taxon>metagenomes</taxon>
        <taxon>ecological metagenomes</taxon>
    </lineage>
</organism>
<dbReference type="InterPro" id="IPR004358">
    <property type="entry name" value="Sig_transdc_His_kin-like_C"/>
</dbReference>
<dbReference type="SUPFAM" id="SSF55874">
    <property type="entry name" value="ATPase domain of HSP90 chaperone/DNA topoisomerase II/histidine kinase"/>
    <property type="match status" value="1"/>
</dbReference>
<reference evidence="7" key="1">
    <citation type="submission" date="2019-08" db="EMBL/GenBank/DDBJ databases">
        <authorList>
            <person name="Kucharzyk K."/>
            <person name="Murdoch R.W."/>
            <person name="Higgins S."/>
            <person name="Loffler F."/>
        </authorList>
    </citation>
    <scope>NUCLEOTIDE SEQUENCE</scope>
</reference>
<evidence type="ECO:0000256" key="3">
    <source>
        <dbReference type="ARBA" id="ARBA00022553"/>
    </source>
</evidence>
<keyword evidence="5 7" id="KW-0418">Kinase</keyword>
<dbReference type="Gene3D" id="3.30.565.10">
    <property type="entry name" value="Histidine kinase-like ATPase, C-terminal domain"/>
    <property type="match status" value="1"/>
</dbReference>
<comment type="caution">
    <text evidence="7">The sequence shown here is derived from an EMBL/GenBank/DDBJ whole genome shotgun (WGS) entry which is preliminary data.</text>
</comment>
<comment type="catalytic activity">
    <reaction evidence="1">
        <text>ATP + protein L-histidine = ADP + protein N-phospho-L-histidine.</text>
        <dbReference type="EC" id="2.7.13.3"/>
    </reaction>
</comment>
<dbReference type="PANTHER" id="PTHR43547">
    <property type="entry name" value="TWO-COMPONENT HISTIDINE KINASE"/>
    <property type="match status" value="1"/>
</dbReference>
<dbReference type="SMART" id="SM00387">
    <property type="entry name" value="HATPase_c"/>
    <property type="match status" value="1"/>
</dbReference>
<name>A0A645DBJ2_9ZZZZ</name>
<gene>
    <name evidence="7" type="primary">sasA_309</name>
    <name evidence="7" type="ORF">SDC9_133644</name>
</gene>
<dbReference type="CDD" id="cd00075">
    <property type="entry name" value="HATPase"/>
    <property type="match status" value="1"/>
</dbReference>
<dbReference type="PANTHER" id="PTHR43547:SF2">
    <property type="entry name" value="HYBRID SIGNAL TRANSDUCTION HISTIDINE KINASE C"/>
    <property type="match status" value="1"/>
</dbReference>